<dbReference type="GO" id="GO:0005886">
    <property type="term" value="C:plasma membrane"/>
    <property type="evidence" value="ECO:0007669"/>
    <property type="project" value="TreeGrafter"/>
</dbReference>
<dbReference type="GO" id="GO:0099604">
    <property type="term" value="F:ligand-gated calcium channel activity"/>
    <property type="evidence" value="ECO:0007669"/>
    <property type="project" value="TreeGrafter"/>
</dbReference>
<keyword evidence="2" id="KW-0675">Receptor</keyword>
<keyword evidence="1" id="KW-0472">Membrane</keyword>
<feature type="transmembrane region" description="Helical" evidence="1">
    <location>
        <begin position="226"/>
        <end position="246"/>
    </location>
</feature>
<proteinExistence type="predicted"/>
<protein>
    <submittedName>
        <fullName evidence="2">Transient receptor potential cation channel subfamily M member 8</fullName>
    </submittedName>
</protein>
<evidence type="ECO:0000313" key="3">
    <source>
        <dbReference type="Proteomes" id="UP000700334"/>
    </source>
</evidence>
<keyword evidence="3" id="KW-1185">Reference proteome</keyword>
<feature type="transmembrane region" description="Helical" evidence="1">
    <location>
        <begin position="53"/>
        <end position="81"/>
    </location>
</feature>
<accession>A0A8J6A9Y7</accession>
<gene>
    <name evidence="2" type="ORF">J0S82_013541</name>
</gene>
<dbReference type="Proteomes" id="UP000700334">
    <property type="component" value="Unassembled WGS sequence"/>
</dbReference>
<keyword evidence="1" id="KW-1133">Transmembrane helix</keyword>
<sequence length="389" mass="42714">MGAHNSSSRTPHVGSLSAGTTYDFSHCTFTGNESKPLCVELDEHNLPRFPEWITIPLVCIYMLSTNILLVNLLVAMFGCVLGHRLAGRPEELQEQQAACGSCCRGLQGPGARRGGCEDAEPRAFELLAASQGRQEAVVAQVSMIERTGFTCDHHTPRPPRRWLQGRASGDTATELQLQGAPSDRRGAPGDRVTLLALSPASYTVGIVQENNDQVWKFQRYFLVQEYCNRLNIPFPFVVFAYFYMVVKKCFACCCTKTDTESSACCEWPLMPGLMPEAPWERPSSAWAEALWCRGGAALSGQEGLGRQQLFLTQGLDKGGRRERALSPFQEPRRGRSWLHGPGLAPVNWAFTEWTLSGASAGGSLADVSQHGFQDWARTSGDVSSLLEHS</sequence>
<dbReference type="EMBL" id="JAGFMF010011706">
    <property type="protein sequence ID" value="KAG8515566.1"/>
    <property type="molecule type" value="Genomic_DNA"/>
</dbReference>
<comment type="caution">
    <text evidence="2">The sequence shown here is derived from an EMBL/GenBank/DDBJ whole genome shotgun (WGS) entry which is preliminary data.</text>
</comment>
<name>A0A8J6A9Y7_GALPY</name>
<dbReference type="PANTHER" id="PTHR13800">
    <property type="entry name" value="TRANSIENT RECEPTOR POTENTIAL CATION CHANNEL, SUBFAMILY M, MEMBER 6"/>
    <property type="match status" value="1"/>
</dbReference>
<dbReference type="PANTHER" id="PTHR13800:SF9">
    <property type="entry name" value="TRANSIENT RECEPTOR POTENTIAL CATION CHANNEL SUBFAMILY M MEMBER 8"/>
    <property type="match status" value="1"/>
</dbReference>
<dbReference type="AlphaFoldDB" id="A0A8J6A9Y7"/>
<reference evidence="2" key="1">
    <citation type="journal article" date="2021" name="Evol. Appl.">
        <title>The genome of the Pyrenean desman and the effects of bottlenecks and inbreeding on the genomic landscape of an endangered species.</title>
        <authorList>
            <person name="Escoda L."/>
            <person name="Castresana J."/>
        </authorList>
    </citation>
    <scope>NUCLEOTIDE SEQUENCE</scope>
    <source>
        <strain evidence="2">IBE-C5619</strain>
    </source>
</reference>
<dbReference type="InterPro" id="IPR050927">
    <property type="entry name" value="TRPM"/>
</dbReference>
<evidence type="ECO:0000256" key="1">
    <source>
        <dbReference type="SAM" id="Phobius"/>
    </source>
</evidence>
<organism evidence="2 3">
    <name type="scientific">Galemys pyrenaicus</name>
    <name type="common">Iberian desman</name>
    <name type="synonym">Pyrenean desman</name>
    <dbReference type="NCBI Taxonomy" id="202257"/>
    <lineage>
        <taxon>Eukaryota</taxon>
        <taxon>Metazoa</taxon>
        <taxon>Chordata</taxon>
        <taxon>Craniata</taxon>
        <taxon>Vertebrata</taxon>
        <taxon>Euteleostomi</taxon>
        <taxon>Mammalia</taxon>
        <taxon>Eutheria</taxon>
        <taxon>Laurasiatheria</taxon>
        <taxon>Eulipotyphla</taxon>
        <taxon>Talpidae</taxon>
        <taxon>Galemys</taxon>
    </lineage>
</organism>
<dbReference type="OrthoDB" id="310870at2759"/>
<keyword evidence="1" id="KW-0812">Transmembrane</keyword>
<evidence type="ECO:0000313" key="2">
    <source>
        <dbReference type="EMBL" id="KAG8515566.1"/>
    </source>
</evidence>